<dbReference type="RefSeq" id="WP_386101514.1">
    <property type="nucleotide sequence ID" value="NZ_JBHUOZ010000003.1"/>
</dbReference>
<sequence>MTEQFTPEQRENAIKQMLFELGEQNELLKQELRKQEGLLFNAFRLAHPDFFSPDLTANSKHHEFVQPHFQEYLLKLSRMNPLTYYLG</sequence>
<gene>
    <name evidence="1" type="ORF">ACFS6H_16670</name>
</gene>
<name>A0ABW6ABM2_9BACT</name>
<accession>A0ABW6ABM2</accession>
<comment type="caution">
    <text evidence="1">The sequence shown here is derived from an EMBL/GenBank/DDBJ whole genome shotgun (WGS) entry which is preliminary data.</text>
</comment>
<evidence type="ECO:0000313" key="1">
    <source>
        <dbReference type="EMBL" id="MFD2921362.1"/>
    </source>
</evidence>
<organism evidence="1 2">
    <name type="scientific">Terrimonas rubra</name>
    <dbReference type="NCBI Taxonomy" id="1035890"/>
    <lineage>
        <taxon>Bacteria</taxon>
        <taxon>Pseudomonadati</taxon>
        <taxon>Bacteroidota</taxon>
        <taxon>Chitinophagia</taxon>
        <taxon>Chitinophagales</taxon>
        <taxon>Chitinophagaceae</taxon>
        <taxon>Terrimonas</taxon>
    </lineage>
</organism>
<keyword evidence="2" id="KW-1185">Reference proteome</keyword>
<proteinExistence type="predicted"/>
<dbReference type="Proteomes" id="UP001597511">
    <property type="component" value="Unassembled WGS sequence"/>
</dbReference>
<protein>
    <submittedName>
        <fullName evidence="1">Uncharacterized protein</fullName>
    </submittedName>
</protein>
<evidence type="ECO:0000313" key="2">
    <source>
        <dbReference type="Proteomes" id="UP001597511"/>
    </source>
</evidence>
<dbReference type="EMBL" id="JBHUOZ010000003">
    <property type="protein sequence ID" value="MFD2921362.1"/>
    <property type="molecule type" value="Genomic_DNA"/>
</dbReference>
<reference evidence="2" key="1">
    <citation type="journal article" date="2019" name="Int. J. Syst. Evol. Microbiol.">
        <title>The Global Catalogue of Microorganisms (GCM) 10K type strain sequencing project: providing services to taxonomists for standard genome sequencing and annotation.</title>
        <authorList>
            <consortium name="The Broad Institute Genomics Platform"/>
            <consortium name="The Broad Institute Genome Sequencing Center for Infectious Disease"/>
            <person name="Wu L."/>
            <person name="Ma J."/>
        </authorList>
    </citation>
    <scope>NUCLEOTIDE SEQUENCE [LARGE SCALE GENOMIC DNA]</scope>
    <source>
        <strain evidence="2">KCTC 23299</strain>
    </source>
</reference>